<sequence>MLNVINVSAVNAMLCSLLLLASEPSYTDMSYDDMSWTSAVLVTTFVTSNQEAALDDSGWSSSGRGEPTRSRIGELEGEKFISVIFFLSCIVSRSFRIRSPPFFISAKRSFLNQRTDSFLLL</sequence>
<proteinExistence type="predicted"/>
<dbReference type="GeneID" id="117233714"/>
<accession>A0A6J3KAN0</accession>
<dbReference type="KEGG" id="bvk:117233714"/>
<keyword evidence="2" id="KW-1185">Reference proteome</keyword>
<feature type="chain" id="PRO_5027054998" evidence="1">
    <location>
        <begin position="28"/>
        <end position="121"/>
    </location>
</feature>
<organism evidence="2 3">
    <name type="scientific">Bombus vosnesenskii</name>
    <dbReference type="NCBI Taxonomy" id="207650"/>
    <lineage>
        <taxon>Eukaryota</taxon>
        <taxon>Metazoa</taxon>
        <taxon>Ecdysozoa</taxon>
        <taxon>Arthropoda</taxon>
        <taxon>Hexapoda</taxon>
        <taxon>Insecta</taxon>
        <taxon>Pterygota</taxon>
        <taxon>Neoptera</taxon>
        <taxon>Endopterygota</taxon>
        <taxon>Hymenoptera</taxon>
        <taxon>Apocrita</taxon>
        <taxon>Aculeata</taxon>
        <taxon>Apoidea</taxon>
        <taxon>Anthophila</taxon>
        <taxon>Apidae</taxon>
        <taxon>Bombus</taxon>
        <taxon>Pyrobombus</taxon>
    </lineage>
</organism>
<protein>
    <submittedName>
        <fullName evidence="3">Uncharacterized protein LOC117233714 isoform X1</fullName>
    </submittedName>
</protein>
<feature type="signal peptide" evidence="1">
    <location>
        <begin position="1"/>
        <end position="27"/>
    </location>
</feature>
<evidence type="ECO:0000313" key="2">
    <source>
        <dbReference type="Proteomes" id="UP000504631"/>
    </source>
</evidence>
<evidence type="ECO:0000313" key="3">
    <source>
        <dbReference type="RefSeq" id="XP_033350158.1"/>
    </source>
</evidence>
<keyword evidence="1" id="KW-0732">Signal</keyword>
<evidence type="ECO:0000256" key="1">
    <source>
        <dbReference type="SAM" id="SignalP"/>
    </source>
</evidence>
<dbReference type="AlphaFoldDB" id="A0A6J3KAN0"/>
<name>A0A6J3KAN0_9HYME</name>
<dbReference type="Proteomes" id="UP000504631">
    <property type="component" value="Unplaced"/>
</dbReference>
<gene>
    <name evidence="3" type="primary">LOC117233714</name>
</gene>
<dbReference type="RefSeq" id="XP_033350158.1">
    <property type="nucleotide sequence ID" value="XM_033494267.1"/>
</dbReference>
<reference evidence="3" key="1">
    <citation type="submission" date="2025-08" db="UniProtKB">
        <authorList>
            <consortium name="RefSeq"/>
        </authorList>
    </citation>
    <scope>IDENTIFICATION</scope>
    <source>
        <tissue evidence="3">Muscle</tissue>
    </source>
</reference>